<organism evidence="3 4">
    <name type="scientific">Azohydromonas lata</name>
    <dbReference type="NCBI Taxonomy" id="45677"/>
    <lineage>
        <taxon>Bacteria</taxon>
        <taxon>Pseudomonadati</taxon>
        <taxon>Pseudomonadota</taxon>
        <taxon>Betaproteobacteria</taxon>
        <taxon>Burkholderiales</taxon>
        <taxon>Sphaerotilaceae</taxon>
        <taxon>Azohydromonas</taxon>
    </lineage>
</organism>
<accession>A0ABU5III8</accession>
<name>A0ABU5III8_9BURK</name>
<feature type="region of interest" description="Disordered" evidence="1">
    <location>
        <begin position="42"/>
        <end position="73"/>
    </location>
</feature>
<evidence type="ECO:0008006" key="5">
    <source>
        <dbReference type="Google" id="ProtNLM"/>
    </source>
</evidence>
<evidence type="ECO:0000313" key="4">
    <source>
        <dbReference type="Proteomes" id="UP001293718"/>
    </source>
</evidence>
<gene>
    <name evidence="3" type="ORF">SM757_19490</name>
</gene>
<keyword evidence="2" id="KW-0732">Signal</keyword>
<evidence type="ECO:0000313" key="3">
    <source>
        <dbReference type="EMBL" id="MDZ5458768.1"/>
    </source>
</evidence>
<feature type="signal peptide" evidence="2">
    <location>
        <begin position="1"/>
        <end position="27"/>
    </location>
</feature>
<dbReference type="Proteomes" id="UP001293718">
    <property type="component" value="Unassembled WGS sequence"/>
</dbReference>
<comment type="caution">
    <text evidence="3">The sequence shown here is derived from an EMBL/GenBank/DDBJ whole genome shotgun (WGS) entry which is preliminary data.</text>
</comment>
<dbReference type="RefSeq" id="WP_066333021.1">
    <property type="nucleotide sequence ID" value="NZ_JAXOJX010000034.1"/>
</dbReference>
<keyword evidence="4" id="KW-1185">Reference proteome</keyword>
<proteinExistence type="predicted"/>
<dbReference type="EMBL" id="JAXOJX010000034">
    <property type="protein sequence ID" value="MDZ5458768.1"/>
    <property type="molecule type" value="Genomic_DNA"/>
</dbReference>
<sequence length="227" mass="23739">MNAIHGASALALAAASAALGWALHAPALHTAAVLAPSSEASSLSPSPLAWPRPEQEGSGDGTAPSVRLHEDGSASVQALRQRPLWILDELCRQGAALRPGACTPAMGDAANASAASPAAAPLAQALRDGSEAQRYDALVQSRTAGVLVAEDVLMRLMAEGPSERVRLAAFDSYMELKSGDVDHLRSGLQAVLRIPYTPLQARAREQLDGIERLYDQGVALQQGQRQP</sequence>
<feature type="chain" id="PRO_5046788170" description="HEAT repeat domain-containing protein" evidence="2">
    <location>
        <begin position="28"/>
        <end position="227"/>
    </location>
</feature>
<evidence type="ECO:0000256" key="1">
    <source>
        <dbReference type="SAM" id="MobiDB-lite"/>
    </source>
</evidence>
<evidence type="ECO:0000256" key="2">
    <source>
        <dbReference type="SAM" id="SignalP"/>
    </source>
</evidence>
<protein>
    <recommendedName>
        <fullName evidence="5">HEAT repeat domain-containing protein</fullName>
    </recommendedName>
</protein>
<reference evidence="3 4" key="1">
    <citation type="submission" date="2023-11" db="EMBL/GenBank/DDBJ databases">
        <title>Draft genome of Azohydromonas lata strain H1 (DSM1123), a polyhydroxyalkanoate producer.</title>
        <authorList>
            <person name="Traversa D."/>
            <person name="D'Addabbo P."/>
            <person name="Pazzani C."/>
            <person name="Manzari C."/>
            <person name="Chiara M."/>
            <person name="Scrascia M."/>
        </authorList>
    </citation>
    <scope>NUCLEOTIDE SEQUENCE [LARGE SCALE GENOMIC DNA]</scope>
    <source>
        <strain evidence="3 4">H1</strain>
    </source>
</reference>